<sequence length="31" mass="3657">MHIEVNQALLQNHNNFILVYNTQYLSNALLK</sequence>
<dbReference type="EMBL" id="ASSN01000002">
    <property type="protein sequence ID" value="EOS06266.1"/>
    <property type="molecule type" value="Genomic_DNA"/>
</dbReference>
<evidence type="ECO:0000313" key="1">
    <source>
        <dbReference type="EMBL" id="EOS06266.1"/>
    </source>
</evidence>
<accession>R9HR33</accession>
<reference evidence="1 2" key="1">
    <citation type="submission" date="2013-04" db="EMBL/GenBank/DDBJ databases">
        <title>The Genome Sequence of Bacteroides vulgatus dnLKV7.</title>
        <authorList>
            <consortium name="The Broad Institute Genomics Platform"/>
            <consortium name="The Broad Institute Genome Sequencing Center for Infectious Disease"/>
            <person name="Earl A."/>
            <person name="Xavier R."/>
            <person name="Kuhn K."/>
            <person name="Stappenbeck T."/>
            <person name="Walker B."/>
            <person name="Young S."/>
            <person name="Zeng Q."/>
            <person name="Gargeya S."/>
            <person name="Fitzgerald M."/>
            <person name="Haas B."/>
            <person name="Abouelleil A."/>
            <person name="Allen A.W."/>
            <person name="Alvarado L."/>
            <person name="Arachchi H.M."/>
            <person name="Berlin A.M."/>
            <person name="Chapman S.B."/>
            <person name="Gainer-Dewar J."/>
            <person name="Goldberg J."/>
            <person name="Griggs A."/>
            <person name="Gujja S."/>
            <person name="Hansen M."/>
            <person name="Howarth C."/>
            <person name="Imamovic A."/>
            <person name="Ireland A."/>
            <person name="Larimer J."/>
            <person name="McCowan C."/>
            <person name="Murphy C."/>
            <person name="Pearson M."/>
            <person name="Poon T.W."/>
            <person name="Priest M."/>
            <person name="Roberts A."/>
            <person name="Saif S."/>
            <person name="Shea T."/>
            <person name="Sisk P."/>
            <person name="Sykes S."/>
            <person name="Wortman J."/>
            <person name="Nusbaum C."/>
            <person name="Birren B."/>
        </authorList>
    </citation>
    <scope>NUCLEOTIDE SEQUENCE [LARGE SCALE GENOMIC DNA]</scope>
    <source>
        <strain evidence="2">dnLKV7</strain>
    </source>
</reference>
<dbReference type="AlphaFoldDB" id="R9HR33"/>
<organism evidence="1 2">
    <name type="scientific">Phocaeicola vulgatus dnLKV7</name>
    <dbReference type="NCBI Taxonomy" id="1235786"/>
    <lineage>
        <taxon>Bacteria</taxon>
        <taxon>Pseudomonadati</taxon>
        <taxon>Bacteroidota</taxon>
        <taxon>Bacteroidia</taxon>
        <taxon>Bacteroidales</taxon>
        <taxon>Bacteroidaceae</taxon>
        <taxon>Phocaeicola</taxon>
    </lineage>
</organism>
<dbReference type="HOGENOM" id="CLU_3395237_0_0_10"/>
<gene>
    <name evidence="1" type="ORF">C800_00223</name>
</gene>
<dbReference type="Proteomes" id="UP000014151">
    <property type="component" value="Unassembled WGS sequence"/>
</dbReference>
<comment type="caution">
    <text evidence="1">The sequence shown here is derived from an EMBL/GenBank/DDBJ whole genome shotgun (WGS) entry which is preliminary data.</text>
</comment>
<proteinExistence type="predicted"/>
<name>R9HR33_PHOVU</name>
<evidence type="ECO:0000313" key="2">
    <source>
        <dbReference type="Proteomes" id="UP000014151"/>
    </source>
</evidence>
<protein>
    <submittedName>
        <fullName evidence="1">Uncharacterized protein</fullName>
    </submittedName>
</protein>